<dbReference type="EMBL" id="FP929050">
    <property type="protein sequence ID" value="CBL12701.1"/>
    <property type="molecule type" value="Genomic_DNA"/>
</dbReference>
<protein>
    <submittedName>
        <fullName evidence="1">Uncharacterized protein</fullName>
    </submittedName>
</protein>
<accession>D4KZB1</accession>
<sequence>MDLVKIGSYSAEKRKNLV</sequence>
<organism evidence="1 2">
    <name type="scientific">Roseburia intestinalis XB6B4</name>
    <dbReference type="NCBI Taxonomy" id="718255"/>
    <lineage>
        <taxon>Bacteria</taxon>
        <taxon>Bacillati</taxon>
        <taxon>Bacillota</taxon>
        <taxon>Clostridia</taxon>
        <taxon>Lachnospirales</taxon>
        <taxon>Lachnospiraceae</taxon>
        <taxon>Roseburia</taxon>
    </lineage>
</organism>
<dbReference type="HOGENOM" id="CLU_3430872_0_0_9"/>
<name>D4KZB1_9FIRM</name>
<reference evidence="1 2" key="1">
    <citation type="submission" date="2010-03" db="EMBL/GenBank/DDBJ databases">
        <title>The genome sequence of Roseburia intestinalis XB6B4.</title>
        <authorList>
            <consortium name="metaHIT consortium -- http://www.metahit.eu/"/>
            <person name="Pajon A."/>
            <person name="Turner K."/>
            <person name="Parkhill J."/>
            <person name="Bernalier A."/>
        </authorList>
    </citation>
    <scope>NUCLEOTIDE SEQUENCE [LARGE SCALE GENOMIC DNA]</scope>
    <source>
        <strain evidence="1 2">XB6B4</strain>
    </source>
</reference>
<dbReference type="Proteomes" id="UP000008953">
    <property type="component" value="Chromosome"/>
</dbReference>
<proteinExistence type="predicted"/>
<dbReference type="AlphaFoldDB" id="D4KZB1"/>
<evidence type="ECO:0000313" key="2">
    <source>
        <dbReference type="Proteomes" id="UP000008953"/>
    </source>
</evidence>
<gene>
    <name evidence="1" type="ORF">RO1_21890</name>
</gene>
<dbReference type="KEGG" id="rix:RO1_21890"/>
<evidence type="ECO:0000313" key="1">
    <source>
        <dbReference type="EMBL" id="CBL12701.1"/>
    </source>
</evidence>
<reference evidence="1 2" key="2">
    <citation type="submission" date="2010-03" db="EMBL/GenBank/DDBJ databases">
        <authorList>
            <person name="Pajon A."/>
        </authorList>
    </citation>
    <scope>NUCLEOTIDE SEQUENCE [LARGE SCALE GENOMIC DNA]</scope>
    <source>
        <strain evidence="1 2">XB6B4</strain>
    </source>
</reference>